<dbReference type="CDD" id="cd00198">
    <property type="entry name" value="vWFA"/>
    <property type="match status" value="1"/>
</dbReference>
<dbReference type="Gene3D" id="3.40.50.410">
    <property type="entry name" value="von Willebrand factor, type A domain"/>
    <property type="match status" value="1"/>
</dbReference>
<feature type="domain" description="VWFA" evidence="1">
    <location>
        <begin position="85"/>
        <end position="258"/>
    </location>
</feature>
<proteinExistence type="predicted"/>
<dbReference type="InterPro" id="IPR036465">
    <property type="entry name" value="vWFA_dom_sf"/>
</dbReference>
<dbReference type="PANTHER" id="PTHR33608:SF7">
    <property type="entry name" value="DUF58 DOMAIN-CONTAINING PROTEIN"/>
    <property type="match status" value="1"/>
</dbReference>
<dbReference type="Pfam" id="PF01882">
    <property type="entry name" value="DUF58"/>
    <property type="match status" value="1"/>
</dbReference>
<gene>
    <name evidence="2" type="ORF">AVDCRST_MAG40-2644</name>
</gene>
<name>A0A6J4M1B8_9BACT</name>
<dbReference type="SMART" id="SM00327">
    <property type="entry name" value="VWA"/>
    <property type="match status" value="1"/>
</dbReference>
<organism evidence="2">
    <name type="scientific">uncultured Gemmatimonadaceae bacterium</name>
    <dbReference type="NCBI Taxonomy" id="246130"/>
    <lineage>
        <taxon>Bacteria</taxon>
        <taxon>Pseudomonadati</taxon>
        <taxon>Gemmatimonadota</taxon>
        <taxon>Gemmatimonadia</taxon>
        <taxon>Gemmatimonadales</taxon>
        <taxon>Gemmatimonadaceae</taxon>
        <taxon>environmental samples</taxon>
    </lineage>
</organism>
<dbReference type="EMBL" id="CADCTX010000744">
    <property type="protein sequence ID" value="CAA9346165.1"/>
    <property type="molecule type" value="Genomic_DNA"/>
</dbReference>
<protein>
    <recommendedName>
        <fullName evidence="1">VWFA domain-containing protein</fullName>
    </recommendedName>
</protein>
<dbReference type="PANTHER" id="PTHR33608">
    <property type="entry name" value="BLL2464 PROTEIN"/>
    <property type="match status" value="1"/>
</dbReference>
<sequence length="301" mass="32688">MPTATTSQSFIDPAVLARIGSLELVARTVVSGFVSGRHRSPALGATTDFAEHRGYMPGDDTRRVDWRLYGRTDRLHVKEFEADTNAGVTVLVDLSRSMAYASGAGRLTKLDYARYLAASLLWLAQRQGDRVGLVTFDAAVRDFVPAAGRHLPQALLALERAAPGGAGELAGPLARAAEHFRRRGVLVVISDLYAEPRAAVDAVLALRNAGNELLLMHVLDPAELTFPFTENGALADLETGAVQTLVPAAVRDDYRRRIAEHVAELARLARGANVDYALFDTSQPLDHALARYLAGRRRVRL</sequence>
<dbReference type="AlphaFoldDB" id="A0A6J4M1B8"/>
<dbReference type="InterPro" id="IPR002881">
    <property type="entry name" value="DUF58"/>
</dbReference>
<evidence type="ECO:0000313" key="2">
    <source>
        <dbReference type="EMBL" id="CAA9346165.1"/>
    </source>
</evidence>
<accession>A0A6J4M1B8</accession>
<dbReference type="SUPFAM" id="SSF53300">
    <property type="entry name" value="vWA-like"/>
    <property type="match status" value="1"/>
</dbReference>
<evidence type="ECO:0000259" key="1">
    <source>
        <dbReference type="SMART" id="SM00327"/>
    </source>
</evidence>
<reference evidence="2" key="1">
    <citation type="submission" date="2020-02" db="EMBL/GenBank/DDBJ databases">
        <authorList>
            <person name="Meier V. D."/>
        </authorList>
    </citation>
    <scope>NUCLEOTIDE SEQUENCE</scope>
    <source>
        <strain evidence="2">AVDCRST_MAG40</strain>
    </source>
</reference>
<dbReference type="InterPro" id="IPR002035">
    <property type="entry name" value="VWF_A"/>
</dbReference>